<evidence type="ECO:0000256" key="14">
    <source>
        <dbReference type="ARBA" id="ARBA00023008"/>
    </source>
</evidence>
<dbReference type="GO" id="GO:0005507">
    <property type="term" value="F:copper ion binding"/>
    <property type="evidence" value="ECO:0007669"/>
    <property type="project" value="InterPro"/>
</dbReference>
<keyword evidence="16 19" id="KW-0472">Membrane</keyword>
<sequence length="231" mass="27186">MMFFENWAFSMPNSIFSYCCNFVHDYYMHVMMFGFFIMSFISIISTFSGHSYKFNFKRNDSRGIEMILQFLVINLLILMIGPGFWLIQYQGRMFFQPEMTLKVSGHQWYWSYEYGDSDFLRFDSFIKSLDDLNVGVYRMFEVDNRCIIPVDVNLGIYCTSTDVIHSFAVPKCFLKMDALMGLLTKVTHQFPIVGVYYGQCSEICGANHSFMPIVLEITSLECWKDWVLSFF</sequence>
<keyword evidence="7 19" id="KW-0812">Transmembrane</keyword>
<keyword evidence="15 21" id="KW-0496">Mitochondrion</keyword>
<keyword evidence="11" id="KW-1278">Translocase</keyword>
<evidence type="ECO:0000256" key="16">
    <source>
        <dbReference type="ARBA" id="ARBA00023136"/>
    </source>
</evidence>
<dbReference type="InterPro" id="IPR034210">
    <property type="entry name" value="CcO_II_C"/>
</dbReference>
<dbReference type="CDD" id="cd13912">
    <property type="entry name" value="CcO_II_C"/>
    <property type="match status" value="1"/>
</dbReference>
<keyword evidence="13 19" id="KW-1133">Transmembrane helix</keyword>
<dbReference type="PANTHER" id="PTHR22888:SF9">
    <property type="entry name" value="CYTOCHROME C OXIDASE SUBUNIT 2"/>
    <property type="match status" value="1"/>
</dbReference>
<dbReference type="InterPro" id="IPR036257">
    <property type="entry name" value="Cyt_c_oxidase_su2_TM_sf"/>
</dbReference>
<keyword evidence="6" id="KW-0813">Transport</keyword>
<comment type="catalytic activity">
    <reaction evidence="18">
        <text>4 Fe(II)-[cytochrome c] + O2 + 8 H(+)(in) = 4 Fe(III)-[cytochrome c] + 2 H2O + 4 H(+)(out)</text>
        <dbReference type="Rhea" id="RHEA:11436"/>
        <dbReference type="Rhea" id="RHEA-COMP:10350"/>
        <dbReference type="Rhea" id="RHEA-COMP:14399"/>
        <dbReference type="ChEBI" id="CHEBI:15377"/>
        <dbReference type="ChEBI" id="CHEBI:15378"/>
        <dbReference type="ChEBI" id="CHEBI:15379"/>
        <dbReference type="ChEBI" id="CHEBI:29033"/>
        <dbReference type="ChEBI" id="CHEBI:29034"/>
        <dbReference type="EC" id="7.1.1.9"/>
    </reaction>
    <physiologicalReaction direction="left-to-right" evidence="18">
        <dbReference type="Rhea" id="RHEA:11437"/>
    </physiologicalReaction>
</comment>
<dbReference type="PROSITE" id="PS00078">
    <property type="entry name" value="COX2"/>
    <property type="match status" value="1"/>
</dbReference>
<evidence type="ECO:0000256" key="18">
    <source>
        <dbReference type="ARBA" id="ARBA00049512"/>
    </source>
</evidence>
<evidence type="ECO:0000256" key="13">
    <source>
        <dbReference type="ARBA" id="ARBA00022989"/>
    </source>
</evidence>
<dbReference type="InterPro" id="IPR045187">
    <property type="entry name" value="CcO_II"/>
</dbReference>
<dbReference type="Pfam" id="PF00116">
    <property type="entry name" value="COX2"/>
    <property type="match status" value="1"/>
</dbReference>
<protein>
    <recommendedName>
        <fullName evidence="5">cytochrome-c oxidase</fullName>
        <ecNumber evidence="5">7.1.1.9</ecNumber>
    </recommendedName>
    <alternativeName>
        <fullName evidence="17">Cytochrome c oxidase polypeptide II</fullName>
    </alternativeName>
</protein>
<dbReference type="GO" id="GO:0005743">
    <property type="term" value="C:mitochondrial inner membrane"/>
    <property type="evidence" value="ECO:0007669"/>
    <property type="project" value="UniProtKB-SubCell"/>
</dbReference>
<dbReference type="Gene3D" id="2.60.40.420">
    <property type="entry name" value="Cupredoxins - blue copper proteins"/>
    <property type="match status" value="1"/>
</dbReference>
<dbReference type="InterPro" id="IPR002429">
    <property type="entry name" value="CcO_II-like_C"/>
</dbReference>
<evidence type="ECO:0000259" key="20">
    <source>
        <dbReference type="PROSITE" id="PS50857"/>
    </source>
</evidence>
<evidence type="ECO:0000256" key="10">
    <source>
        <dbReference type="ARBA" id="ARBA00022842"/>
    </source>
</evidence>
<evidence type="ECO:0000256" key="11">
    <source>
        <dbReference type="ARBA" id="ARBA00022967"/>
    </source>
</evidence>
<keyword evidence="12" id="KW-0249">Electron transport</keyword>
<comment type="subunit">
    <text evidence="4">Component of the cytochrome c oxidase (complex IV, CIV), a multisubunit enzyme composed of a catalytic core of 3 subunits and several supernumerary subunits. The complex exists as a monomer or a dimer and forms supercomplexes (SCs) in the inner mitochondrial membrane with ubiquinol-cytochrome c oxidoreductase (cytochrome b-c1 complex, complex III, CIII).</text>
</comment>
<dbReference type="GO" id="GO:0042773">
    <property type="term" value="P:ATP synthesis coupled electron transport"/>
    <property type="evidence" value="ECO:0007669"/>
    <property type="project" value="TreeGrafter"/>
</dbReference>
<keyword evidence="14" id="KW-0186">Copper</keyword>
<dbReference type="PRINTS" id="PR01166">
    <property type="entry name" value="CYCOXIDASEII"/>
</dbReference>
<feature type="domain" description="Cytochrome oxidase subunit II copper A binding" evidence="20">
    <location>
        <begin position="96"/>
        <end position="229"/>
    </location>
</feature>
<dbReference type="InterPro" id="IPR008972">
    <property type="entry name" value="Cupredoxin"/>
</dbReference>
<evidence type="ECO:0000256" key="6">
    <source>
        <dbReference type="ARBA" id="ARBA00022448"/>
    </source>
</evidence>
<evidence type="ECO:0000313" key="21">
    <source>
        <dbReference type="EMBL" id="BAV82709.1"/>
    </source>
</evidence>
<gene>
    <name evidence="21" type="primary">COX2</name>
</gene>
<evidence type="ECO:0000256" key="1">
    <source>
        <dbReference type="ARBA" id="ARBA00001935"/>
    </source>
</evidence>
<dbReference type="GO" id="GO:0004129">
    <property type="term" value="F:cytochrome-c oxidase activity"/>
    <property type="evidence" value="ECO:0007669"/>
    <property type="project" value="UniProtKB-EC"/>
</dbReference>
<dbReference type="PROSITE" id="PS50857">
    <property type="entry name" value="COX2_CUA"/>
    <property type="match status" value="1"/>
</dbReference>
<dbReference type="AlphaFoldDB" id="A0A1E1GIL3"/>
<evidence type="ECO:0000256" key="19">
    <source>
        <dbReference type="SAM" id="Phobius"/>
    </source>
</evidence>
<evidence type="ECO:0000256" key="3">
    <source>
        <dbReference type="ARBA" id="ARBA00007866"/>
    </source>
</evidence>
<name>A0A1E1GIL3_9BILA</name>
<dbReference type="EC" id="7.1.1.9" evidence="5"/>
<keyword evidence="8" id="KW-0479">Metal-binding</keyword>
<comment type="cofactor">
    <cofactor evidence="1">
        <name>Cu cation</name>
        <dbReference type="ChEBI" id="CHEBI:23378"/>
    </cofactor>
</comment>
<evidence type="ECO:0000256" key="15">
    <source>
        <dbReference type="ARBA" id="ARBA00023128"/>
    </source>
</evidence>
<evidence type="ECO:0000256" key="9">
    <source>
        <dbReference type="ARBA" id="ARBA00022792"/>
    </source>
</evidence>
<dbReference type="SUPFAM" id="SSF49503">
    <property type="entry name" value="Cupredoxins"/>
    <property type="match status" value="1"/>
</dbReference>
<accession>A0A1E1GIL3</accession>
<reference evidence="21" key="1">
    <citation type="submission" date="2016-10" db="EMBL/GenBank/DDBJ databases">
        <title>Complete mitochondrial genomes of 50 helminths species.</title>
        <authorList>
            <person name="Kikuchi T."/>
            <person name="Holroyd N."/>
            <person name="Berriman M."/>
        </authorList>
    </citation>
    <scope>NUCLEOTIDE SEQUENCE</scope>
</reference>
<dbReference type="PANTHER" id="PTHR22888">
    <property type="entry name" value="CYTOCHROME C OXIDASE, SUBUNIT II"/>
    <property type="match status" value="1"/>
</dbReference>
<evidence type="ECO:0000256" key="8">
    <source>
        <dbReference type="ARBA" id="ARBA00022723"/>
    </source>
</evidence>
<feature type="transmembrane region" description="Helical" evidence="19">
    <location>
        <begin position="26"/>
        <end position="47"/>
    </location>
</feature>
<evidence type="ECO:0000256" key="17">
    <source>
        <dbReference type="ARBA" id="ARBA00031389"/>
    </source>
</evidence>
<evidence type="ECO:0000256" key="4">
    <source>
        <dbReference type="ARBA" id="ARBA00011164"/>
    </source>
</evidence>
<keyword evidence="10" id="KW-0460">Magnesium</keyword>
<evidence type="ECO:0000256" key="2">
    <source>
        <dbReference type="ARBA" id="ARBA00004448"/>
    </source>
</evidence>
<feature type="transmembrane region" description="Helical" evidence="19">
    <location>
        <begin position="67"/>
        <end position="87"/>
    </location>
</feature>
<keyword evidence="9" id="KW-0999">Mitochondrion inner membrane</keyword>
<evidence type="ECO:0000256" key="5">
    <source>
        <dbReference type="ARBA" id="ARBA00012949"/>
    </source>
</evidence>
<comment type="similarity">
    <text evidence="3">Belongs to the cytochrome c oxidase subunit 2 family.</text>
</comment>
<dbReference type="InterPro" id="IPR001505">
    <property type="entry name" value="Copper_CuA"/>
</dbReference>
<comment type="subcellular location">
    <subcellularLocation>
        <location evidence="2">Mitochondrion inner membrane</location>
        <topology evidence="2">Multi-pass membrane protein</topology>
    </subcellularLocation>
</comment>
<proteinExistence type="inferred from homology"/>
<organism evidence="21">
    <name type="scientific">Gongylonema pulchrum</name>
    <dbReference type="NCBI Taxonomy" id="637853"/>
    <lineage>
        <taxon>Eukaryota</taxon>
        <taxon>Metazoa</taxon>
        <taxon>Ecdysozoa</taxon>
        <taxon>Nematoda</taxon>
        <taxon>Chromadorea</taxon>
        <taxon>Rhabditida</taxon>
        <taxon>Spirurina</taxon>
        <taxon>Spiruromorpha</taxon>
        <taxon>Spiruroidea</taxon>
        <taxon>Gongylonematidae</taxon>
        <taxon>Gongylonema</taxon>
    </lineage>
</organism>
<dbReference type="EMBL" id="AP017685">
    <property type="protein sequence ID" value="BAV82709.1"/>
    <property type="molecule type" value="Genomic_DNA"/>
</dbReference>
<geneLocation type="mitochondrion" evidence="21"/>
<evidence type="ECO:0000256" key="12">
    <source>
        <dbReference type="ARBA" id="ARBA00022982"/>
    </source>
</evidence>
<dbReference type="Gene3D" id="1.10.287.90">
    <property type="match status" value="1"/>
</dbReference>
<evidence type="ECO:0000256" key="7">
    <source>
        <dbReference type="ARBA" id="ARBA00022692"/>
    </source>
</evidence>